<dbReference type="GO" id="GO:0016020">
    <property type="term" value="C:membrane"/>
    <property type="evidence" value="ECO:0007669"/>
    <property type="project" value="UniProtKB-SubCell"/>
</dbReference>
<comment type="caution">
    <text evidence="10">The sequence shown here is derived from an EMBL/GenBank/DDBJ whole genome shotgun (WGS) entry which is preliminary data.</text>
</comment>
<evidence type="ECO:0000256" key="9">
    <source>
        <dbReference type="ARBA" id="ARBA00023136"/>
    </source>
</evidence>
<comment type="cofactor">
    <cofactor evidence="1">
        <name>heme</name>
        <dbReference type="ChEBI" id="CHEBI:30413"/>
    </cofactor>
</comment>
<evidence type="ECO:0000256" key="7">
    <source>
        <dbReference type="ARBA" id="ARBA00023004"/>
    </source>
</evidence>
<organism evidence="10 11">
    <name type="scientific">Thlaspi arvense</name>
    <name type="common">Field penny-cress</name>
    <dbReference type="NCBI Taxonomy" id="13288"/>
    <lineage>
        <taxon>Eukaryota</taxon>
        <taxon>Viridiplantae</taxon>
        <taxon>Streptophyta</taxon>
        <taxon>Embryophyta</taxon>
        <taxon>Tracheophyta</taxon>
        <taxon>Spermatophyta</taxon>
        <taxon>Magnoliopsida</taxon>
        <taxon>eudicotyledons</taxon>
        <taxon>Gunneridae</taxon>
        <taxon>Pentapetalae</taxon>
        <taxon>rosids</taxon>
        <taxon>malvids</taxon>
        <taxon>Brassicales</taxon>
        <taxon>Brassicaceae</taxon>
        <taxon>Thlaspideae</taxon>
        <taxon>Thlaspi</taxon>
    </lineage>
</organism>
<evidence type="ECO:0000256" key="3">
    <source>
        <dbReference type="ARBA" id="ARBA00010617"/>
    </source>
</evidence>
<dbReference type="AlphaFoldDB" id="A0AAU9TBB2"/>
<evidence type="ECO:0000313" key="10">
    <source>
        <dbReference type="EMBL" id="CAH2080679.1"/>
    </source>
</evidence>
<dbReference type="GO" id="GO:0004497">
    <property type="term" value="F:monooxygenase activity"/>
    <property type="evidence" value="ECO:0007669"/>
    <property type="project" value="UniProtKB-KW"/>
</dbReference>
<reference evidence="10 11" key="1">
    <citation type="submission" date="2022-03" db="EMBL/GenBank/DDBJ databases">
        <authorList>
            <person name="Nunn A."/>
            <person name="Chopra R."/>
            <person name="Nunn A."/>
            <person name="Contreras Garrido A."/>
        </authorList>
    </citation>
    <scope>NUCLEOTIDE SEQUENCE [LARGE SCALE GENOMIC DNA]</scope>
</reference>
<evidence type="ECO:0000256" key="8">
    <source>
        <dbReference type="ARBA" id="ARBA00023033"/>
    </source>
</evidence>
<keyword evidence="7" id="KW-0408">Iron</keyword>
<keyword evidence="9" id="KW-0472">Membrane</keyword>
<dbReference type="GO" id="GO:0016705">
    <property type="term" value="F:oxidoreductase activity, acting on paired donors, with incorporation or reduction of molecular oxygen"/>
    <property type="evidence" value="ECO:0007669"/>
    <property type="project" value="InterPro"/>
</dbReference>
<dbReference type="InterPro" id="IPR002401">
    <property type="entry name" value="Cyt_P450_E_grp-I"/>
</dbReference>
<keyword evidence="5" id="KW-0479">Metal-binding</keyword>
<keyword evidence="11" id="KW-1185">Reference proteome</keyword>
<proteinExistence type="inferred from homology"/>
<evidence type="ECO:0000256" key="5">
    <source>
        <dbReference type="ARBA" id="ARBA00022723"/>
    </source>
</evidence>
<comment type="subcellular location">
    <subcellularLocation>
        <location evidence="2">Membrane</location>
    </subcellularLocation>
</comment>
<keyword evidence="6" id="KW-0560">Oxidoreductase</keyword>
<dbReference type="PANTHER" id="PTHR47943">
    <property type="entry name" value="CYTOCHROME P450 93A3-LIKE"/>
    <property type="match status" value="1"/>
</dbReference>
<dbReference type="PANTHER" id="PTHR47943:SF9">
    <property type="entry name" value="CYTOCHROME P450"/>
    <property type="match status" value="1"/>
</dbReference>
<protein>
    <recommendedName>
        <fullName evidence="12">Cytochrome P450</fullName>
    </recommendedName>
</protein>
<name>A0AAU9TBB2_THLAR</name>
<keyword evidence="8" id="KW-0503">Monooxygenase</keyword>
<evidence type="ECO:0000256" key="1">
    <source>
        <dbReference type="ARBA" id="ARBA00001971"/>
    </source>
</evidence>
<dbReference type="Gene3D" id="1.10.630.10">
    <property type="entry name" value="Cytochrome P450"/>
    <property type="match status" value="1"/>
</dbReference>
<dbReference type="InterPro" id="IPR001128">
    <property type="entry name" value="Cyt_P450"/>
</dbReference>
<dbReference type="SUPFAM" id="SSF48264">
    <property type="entry name" value="Cytochrome P450"/>
    <property type="match status" value="1"/>
</dbReference>
<evidence type="ECO:0000256" key="4">
    <source>
        <dbReference type="ARBA" id="ARBA00022617"/>
    </source>
</evidence>
<dbReference type="Proteomes" id="UP000836841">
    <property type="component" value="Unassembled WGS sequence"/>
</dbReference>
<accession>A0AAU9TBB2</accession>
<dbReference type="PRINTS" id="PR00385">
    <property type="entry name" value="P450"/>
</dbReference>
<comment type="similarity">
    <text evidence="3">Belongs to the cytochrome P450 family.</text>
</comment>
<gene>
    <name evidence="10" type="ORF">TAV2_LOCUS26382</name>
</gene>
<dbReference type="GO" id="GO:0020037">
    <property type="term" value="F:heme binding"/>
    <property type="evidence" value="ECO:0007669"/>
    <property type="project" value="InterPro"/>
</dbReference>
<dbReference type="InterPro" id="IPR036396">
    <property type="entry name" value="Cyt_P450_sf"/>
</dbReference>
<dbReference type="EMBL" id="CAJVSB020000953">
    <property type="protein sequence ID" value="CAH2080679.1"/>
    <property type="molecule type" value="Genomic_DNA"/>
</dbReference>
<dbReference type="Pfam" id="PF00067">
    <property type="entry name" value="p450"/>
    <property type="match status" value="1"/>
</dbReference>
<evidence type="ECO:0008006" key="12">
    <source>
        <dbReference type="Google" id="ProtNLM"/>
    </source>
</evidence>
<dbReference type="PRINTS" id="PR00463">
    <property type="entry name" value="EP450I"/>
</dbReference>
<sequence length="278" mass="31727">MVFLHTLENQGITRRLKSTSQTLDKILQIIITEHEQEQDSGKSKDDRDFLDVPLSLKGIKHGDQSFSIDQTNIKAMAADMIVGAFDTSGVAIDWIMTELIRHPRVMKKLKEELKNVVGDDRMVEEEDLAQLNYLDMVIKETMRLHPVAPLLGPRESTEDIFLDQYFIPSKSRIIVNAWAIGRDSRVWSDNVHEFLPERFVGSHIDLKGQHFHLTPFGSGLRLVAAQLVHCFDWELPDDMSPNDLDMSEKFGLSLPRAKPLLAIPTWRFIATDVEVLRA</sequence>
<evidence type="ECO:0000256" key="6">
    <source>
        <dbReference type="ARBA" id="ARBA00023002"/>
    </source>
</evidence>
<evidence type="ECO:0000313" key="11">
    <source>
        <dbReference type="Proteomes" id="UP000836841"/>
    </source>
</evidence>
<evidence type="ECO:0000256" key="2">
    <source>
        <dbReference type="ARBA" id="ARBA00004370"/>
    </source>
</evidence>
<keyword evidence="4" id="KW-0349">Heme</keyword>
<dbReference type="GO" id="GO:0005506">
    <property type="term" value="F:iron ion binding"/>
    <property type="evidence" value="ECO:0007669"/>
    <property type="project" value="InterPro"/>
</dbReference>